<gene>
    <name evidence="13" type="ORF">LKD75_01680</name>
</gene>
<evidence type="ECO:0000256" key="6">
    <source>
        <dbReference type="ARBA" id="ARBA00023015"/>
    </source>
</evidence>
<feature type="domain" description="HTH araC/xylS-type" evidence="11">
    <location>
        <begin position="231"/>
        <end position="333"/>
    </location>
</feature>
<dbReference type="Pfam" id="PF12833">
    <property type="entry name" value="HTH_18"/>
    <property type="match status" value="1"/>
</dbReference>
<dbReference type="GO" id="GO:0043565">
    <property type="term" value="F:sequence-specific DNA binding"/>
    <property type="evidence" value="ECO:0007669"/>
    <property type="project" value="InterPro"/>
</dbReference>
<dbReference type="SMART" id="SM00448">
    <property type="entry name" value="REC"/>
    <property type="match status" value="1"/>
</dbReference>
<keyword evidence="3" id="KW-0963">Cytoplasm</keyword>
<dbReference type="GO" id="GO:0003700">
    <property type="term" value="F:DNA-binding transcription factor activity"/>
    <property type="evidence" value="ECO:0007669"/>
    <property type="project" value="InterPro"/>
</dbReference>
<protein>
    <recommendedName>
        <fullName evidence="2">Stage 0 sporulation protein A homolog</fullName>
    </recommendedName>
</protein>
<keyword evidence="14" id="KW-1185">Reference proteome</keyword>
<comment type="function">
    <text evidence="9">May play the central regulatory role in sporulation. It may be an element of the effector pathway responsible for the activation of sporulation genes in response to nutritional stress. Spo0A may act in concert with spo0H (a sigma factor) to control the expression of some genes that are critical to the sporulation process.</text>
</comment>
<dbReference type="SUPFAM" id="SSF46689">
    <property type="entry name" value="Homeodomain-like"/>
    <property type="match status" value="1"/>
</dbReference>
<dbReference type="Pfam" id="PF00072">
    <property type="entry name" value="Response_reg"/>
    <property type="match status" value="1"/>
</dbReference>
<evidence type="ECO:0000313" key="13">
    <source>
        <dbReference type="EMBL" id="MCC2118313.1"/>
    </source>
</evidence>
<dbReference type="InterPro" id="IPR009057">
    <property type="entry name" value="Homeodomain-like_sf"/>
</dbReference>
<evidence type="ECO:0000256" key="5">
    <source>
        <dbReference type="ARBA" id="ARBA00023012"/>
    </source>
</evidence>
<evidence type="ECO:0000256" key="4">
    <source>
        <dbReference type="ARBA" id="ARBA00022553"/>
    </source>
</evidence>
<keyword evidence="4 10" id="KW-0597">Phosphoprotein</keyword>
<feature type="modified residue" description="4-aspartylphosphate" evidence="10">
    <location>
        <position position="55"/>
    </location>
</feature>
<evidence type="ECO:0000256" key="10">
    <source>
        <dbReference type="PROSITE-ProRule" id="PRU00169"/>
    </source>
</evidence>
<keyword evidence="8" id="KW-0804">Transcription</keyword>
<evidence type="ECO:0000256" key="2">
    <source>
        <dbReference type="ARBA" id="ARBA00018672"/>
    </source>
</evidence>
<dbReference type="Gene3D" id="3.40.50.2300">
    <property type="match status" value="1"/>
</dbReference>
<dbReference type="PANTHER" id="PTHR42713:SF3">
    <property type="entry name" value="TRANSCRIPTIONAL REGULATORY PROTEIN HPTR"/>
    <property type="match status" value="1"/>
</dbReference>
<dbReference type="PANTHER" id="PTHR42713">
    <property type="entry name" value="HISTIDINE KINASE-RELATED"/>
    <property type="match status" value="1"/>
</dbReference>
<dbReference type="EMBL" id="JAJEPV010000003">
    <property type="protein sequence ID" value="MCC2118313.1"/>
    <property type="molecule type" value="Genomic_DNA"/>
</dbReference>
<dbReference type="InterPro" id="IPR051552">
    <property type="entry name" value="HptR"/>
</dbReference>
<dbReference type="CDD" id="cd17536">
    <property type="entry name" value="REC_YesN-like"/>
    <property type="match status" value="1"/>
</dbReference>
<organism evidence="13 14">
    <name type="scientific">Waltera acetigignens</name>
    <dbReference type="NCBI Taxonomy" id="2981769"/>
    <lineage>
        <taxon>Bacteria</taxon>
        <taxon>Bacillati</taxon>
        <taxon>Bacillota</taxon>
        <taxon>Clostridia</taxon>
        <taxon>Lachnospirales</taxon>
        <taxon>Lachnospiraceae</taxon>
        <taxon>Waltera</taxon>
    </lineage>
</organism>
<evidence type="ECO:0000313" key="14">
    <source>
        <dbReference type="Proteomes" id="UP001197795"/>
    </source>
</evidence>
<evidence type="ECO:0000256" key="1">
    <source>
        <dbReference type="ARBA" id="ARBA00004496"/>
    </source>
</evidence>
<dbReference type="InterPro" id="IPR001789">
    <property type="entry name" value="Sig_transdc_resp-reg_receiver"/>
</dbReference>
<evidence type="ECO:0000256" key="9">
    <source>
        <dbReference type="ARBA" id="ARBA00024867"/>
    </source>
</evidence>
<dbReference type="AlphaFoldDB" id="A0AAE2ZZJ6"/>
<comment type="subcellular location">
    <subcellularLocation>
        <location evidence="1">Cytoplasm</location>
    </subcellularLocation>
</comment>
<dbReference type="PROSITE" id="PS50110">
    <property type="entry name" value="RESPONSE_REGULATORY"/>
    <property type="match status" value="1"/>
</dbReference>
<reference evidence="13 14" key="1">
    <citation type="submission" date="2021-10" db="EMBL/GenBank/DDBJ databases">
        <title>Anaerobic single-cell dispensing facilitates the cultivation of human gut bacteria.</title>
        <authorList>
            <person name="Afrizal A."/>
        </authorList>
    </citation>
    <scope>NUCLEOTIDE SEQUENCE [LARGE SCALE GENOMIC DNA]</scope>
    <source>
        <strain evidence="13 14">CLA-AA-H273</strain>
    </source>
</reference>
<dbReference type="PROSITE" id="PS01124">
    <property type="entry name" value="HTH_ARAC_FAMILY_2"/>
    <property type="match status" value="1"/>
</dbReference>
<sequence>MLKMIIVDDEKIIRETIHSLIDWNSLGIDVAAVCKDGIEAFDCILDEYPDIVMTDIKMPGLSGLDLIEKVRAAQLNTEFIILSGYGEFEFARTAMRYGVKHYLLKPSNETEITQVIVSCVETCKSKTASRVDSLLTQLFLTEMPPEKLLQRRFFTELSGEQDVDLAKTQMIRLVMEASKKEYYPLSKLQTTDSLMAVNVCVTMNDLIPSAEQIMTSIFSVEPQHKYTDCVEKVIKYIGEHLSDSNLSLKWISENYLFMNPDYVSKMFVKQTGSKFSAYVTELRIQEAKKLLLEHSEESPYAVAEMVGFGNNPQYFSQIFKKYTKLSPKDYVKSMLEP</sequence>
<dbReference type="SMART" id="SM00342">
    <property type="entry name" value="HTH_ARAC"/>
    <property type="match status" value="1"/>
</dbReference>
<keyword evidence="5" id="KW-0902">Two-component regulatory system</keyword>
<dbReference type="SUPFAM" id="SSF52172">
    <property type="entry name" value="CheY-like"/>
    <property type="match status" value="1"/>
</dbReference>
<evidence type="ECO:0000256" key="3">
    <source>
        <dbReference type="ARBA" id="ARBA00022490"/>
    </source>
</evidence>
<feature type="domain" description="Response regulatory" evidence="12">
    <location>
        <begin position="3"/>
        <end position="120"/>
    </location>
</feature>
<dbReference type="InterPro" id="IPR011006">
    <property type="entry name" value="CheY-like_superfamily"/>
</dbReference>
<accession>A0AAE2ZZJ6</accession>
<evidence type="ECO:0000259" key="11">
    <source>
        <dbReference type="PROSITE" id="PS01124"/>
    </source>
</evidence>
<dbReference type="Gene3D" id="1.10.10.60">
    <property type="entry name" value="Homeodomain-like"/>
    <property type="match status" value="2"/>
</dbReference>
<evidence type="ECO:0000259" key="12">
    <source>
        <dbReference type="PROSITE" id="PS50110"/>
    </source>
</evidence>
<dbReference type="Proteomes" id="UP001197795">
    <property type="component" value="Unassembled WGS sequence"/>
</dbReference>
<name>A0AAE2ZZJ6_9FIRM</name>
<proteinExistence type="predicted"/>
<dbReference type="RefSeq" id="WP_227063970.1">
    <property type="nucleotide sequence ID" value="NZ_JAJEPV010000003.1"/>
</dbReference>
<evidence type="ECO:0000256" key="7">
    <source>
        <dbReference type="ARBA" id="ARBA00023125"/>
    </source>
</evidence>
<dbReference type="InterPro" id="IPR018060">
    <property type="entry name" value="HTH_AraC"/>
</dbReference>
<evidence type="ECO:0000256" key="8">
    <source>
        <dbReference type="ARBA" id="ARBA00023163"/>
    </source>
</evidence>
<keyword evidence="6" id="KW-0805">Transcription regulation</keyword>
<dbReference type="GO" id="GO:0005737">
    <property type="term" value="C:cytoplasm"/>
    <property type="evidence" value="ECO:0007669"/>
    <property type="project" value="UniProtKB-SubCell"/>
</dbReference>
<dbReference type="GO" id="GO:0000160">
    <property type="term" value="P:phosphorelay signal transduction system"/>
    <property type="evidence" value="ECO:0007669"/>
    <property type="project" value="UniProtKB-KW"/>
</dbReference>
<keyword evidence="7" id="KW-0238">DNA-binding</keyword>
<comment type="caution">
    <text evidence="13">The sequence shown here is derived from an EMBL/GenBank/DDBJ whole genome shotgun (WGS) entry which is preliminary data.</text>
</comment>